<dbReference type="Gene3D" id="3.30.2320.60">
    <property type="entry name" value="FhaA, phosphopeptide-binding domain (DUF3662)"/>
    <property type="match status" value="1"/>
</dbReference>
<dbReference type="STRING" id="943816.AN217_12550"/>
<evidence type="ECO:0000313" key="3">
    <source>
        <dbReference type="Proteomes" id="UP000182841"/>
    </source>
</evidence>
<reference evidence="3" key="1">
    <citation type="submission" date="2016-10" db="EMBL/GenBank/DDBJ databases">
        <authorList>
            <person name="Varghese N."/>
            <person name="Submissions S."/>
        </authorList>
    </citation>
    <scope>NUCLEOTIDE SEQUENCE [LARGE SCALE GENOMIC DNA]</scope>
    <source>
        <strain evidence="3">CGMCC 4.6825</strain>
    </source>
</reference>
<gene>
    <name evidence="2" type="ORF">SAMN05421870_105258</name>
</gene>
<dbReference type="OrthoDB" id="4284589at2"/>
<dbReference type="Proteomes" id="UP000182841">
    <property type="component" value="Unassembled WGS sequence"/>
</dbReference>
<dbReference type="AlphaFoldDB" id="A0A1H9T149"/>
<name>A0A1H9T149_9ACTN</name>
<protein>
    <recommendedName>
        <fullName evidence="1">FhaA N-terminal domain-containing protein</fullName>
    </recommendedName>
</protein>
<accession>A0A1H9T149</accession>
<dbReference type="Pfam" id="PF12401">
    <property type="entry name" value="FhaA_N"/>
    <property type="match status" value="1"/>
</dbReference>
<feature type="domain" description="FhaA N-terminal" evidence="1">
    <location>
        <begin position="4"/>
        <end position="104"/>
    </location>
</feature>
<evidence type="ECO:0000259" key="1">
    <source>
        <dbReference type="Pfam" id="PF12401"/>
    </source>
</evidence>
<dbReference type="InterPro" id="IPR042287">
    <property type="entry name" value="FhaA_N_sf"/>
</dbReference>
<dbReference type="InterPro" id="IPR022128">
    <property type="entry name" value="FhaA_N"/>
</dbReference>
<keyword evidence="3" id="KW-1185">Reference proteome</keyword>
<dbReference type="EMBL" id="FOGO01000005">
    <property type="protein sequence ID" value="SER90992.1"/>
    <property type="molecule type" value="Genomic_DNA"/>
</dbReference>
<organism evidence="2 3">
    <name type="scientific">Streptomyces qinglanensis</name>
    <dbReference type="NCBI Taxonomy" id="943816"/>
    <lineage>
        <taxon>Bacteria</taxon>
        <taxon>Bacillati</taxon>
        <taxon>Actinomycetota</taxon>
        <taxon>Actinomycetes</taxon>
        <taxon>Kitasatosporales</taxon>
        <taxon>Streptomycetaceae</taxon>
        <taxon>Streptomyces</taxon>
    </lineage>
</organism>
<sequence length="126" mass="14275">MTFFREVESRMERFSDSLWRLFARGAEEPVEVLEVLRRECEVKAVIVGRGRTVVPNAFELELPSESYARLAGQAGPVGERLASEVRRHAAERRFSFAGPVAVRLCPPRAGQEPPRYRVHSSITPRP</sequence>
<evidence type="ECO:0000313" key="2">
    <source>
        <dbReference type="EMBL" id="SER90992.1"/>
    </source>
</evidence>
<proteinExistence type="predicted"/>
<dbReference type="RefSeq" id="WP_075000530.1">
    <property type="nucleotide sequence ID" value="NZ_FOGO01000005.1"/>
</dbReference>